<dbReference type="InterPro" id="IPR021754">
    <property type="entry name" value="DUF3320"/>
</dbReference>
<feature type="domain" description="Restriction endonuclease type II-like" evidence="4">
    <location>
        <begin position="1503"/>
        <end position="1600"/>
    </location>
</feature>
<gene>
    <name evidence="5" type="ORF">GCM10010171_47810</name>
</gene>
<dbReference type="Pfam" id="PF18741">
    <property type="entry name" value="MTES_1575"/>
    <property type="match status" value="1"/>
</dbReference>
<sequence length="1822" mass="200908">MKDHRDQLINVDRRNRLLYFKHTKTASLEIEQPLAGDLYATLDRANGFFTFHLPPRPDESGEPVVVPPPLPTDIVVKGKDGPEITKALGLLERKSNQEFVDRGLWTLYLGLGTLDWVEAEGTATVSSPILLVPVSLTRASLREPFRLVRTDDDTVVNPALLVKLETDFGIQLAADDLADHDLNGVLAAFRLAIRGYEGWRVTRRAVLTTFSFQKEAMHRDLLDNADQIINHPLIEVLALGTDAPRAGAFGFDPVPEDDLDRVAPPEDLVNVRDADATQRRCILAARDGRSFVMDGPPGSGKSQTITNMIAELLHTDKTVLFVSEKAAALDVVHNRLKAAKLDDFVLQLHSHKATRKAVAAELGTALTKRPNAPVTFTPSAKADLVKRRKALSTYALALNEVRQPLGRSLHQVLGEITALHALPQAPVPSTFGLDLTPETLTHIRDTAEQLGRAWAPVERGDAFLWRDLQNTSLSASRRHEVEADLDRAAGALDALRTHIDLLQDQLGLGWYERPADVDRLLPLLALLDDRQPIPARWLTSATLNDVQARVGTLHQATAVYDLALVELREIVGDAAEFVEPALLGPFADAEAALHTASAPVRAALAWRPEDTATAELVATQRAFLVESTTTLDQIEADAAKIASSFGLATADITPQRAVELAELGALVTAPARPEPGWFDRTAQTALDEALGVLSGLVSDFRARHQALRSVFTDDALNLDLFALQRRFAEVHRGFGKLRRAYRDDKKALAACTVTGRVDRQVLERLPEGVAWQERANQLSAAESRHADLLGDHYYSRAEADFAKIHQAISVARRAIHLARDERIGDSFTDQLARGGAPDPAIHFLAENVRAGVDSWLRSAGQVLGIDPERLHTVPLARLRAWAADAVAPLQVVVDTMTRLSTLTGRALTIESTRSALTRAGIVNEKRELVAATMPADQELLGSHYRGVETDWVAVAGALDWAENVRRALGGPVRMPIAEALLTCTATSAELEAWHAAWAKTSKRVIGQFDGQRAEEVRAELRDSDFDVAEALLEELRDSVGDIETWASYASAKSELEHLGLEPVVTFCREQRVPQSDVRAIVERAVLEAWADAVFETDRNRLGPLRSVERDALVDEFRKLDTQQVALAAARVINACAQRRPSSMAGQAGVIKRQAEISRKHKPIRTLLTEAGETAQRLKPCFMMSPLSVSQFLPPTLRFDVVIFDEASQVLPADAINCVYRGDQLIVAGDKMQLPPTRFFGGGQSDDDTYDDEDEVHEFESVLDLCKGAGALESLPLSWHYRSQHEDLITYSNYRFYGGKLATFPGATHKADDIGIELIKVDGVYRRGGARDNPIEARTVVERVLYHRRHHPDLTIGVVTFSGAQQDAIEREVEHQAQRYPELAGLRTDDRLDGFFVKNLENVQGDERDIIIFSVGYGKDESGKFSMQVAHLNRQGSERRLNVAITRAKRRVEIVTSVRAEDFPGTAKAGAMKHLPRYLDFADRGIAALALADDESSGDVESPFEAEVVRTLHGWGFDAVPQVGVAGYRVDIGIRHPEKPGRFVLGVECDGAMYHSSKVARDRDRLRQQVLEGLGWTIHRIWGPSWYRNRAEQEARLRQAIDAAISGRPSAVRDVAPVDDVLVDQHIVDLEAPPAWTEPYRLARLSSSLIPYDEMHSPAARPHLRKLIEETVRAEGPIHQDRALTTIRKAWGGDRSGPRIKAAFESAVRDLRARIDRDGDGFLRPRSAPVTAVRVPTDDPDTKRDVKYVPMDELKLAVVNLVRDCHAIDRDELTERVARLFGWGRRGPAVSAALYQAIEELDDAGAVTVDGELVLGEGSGPGH</sequence>
<dbReference type="Proteomes" id="UP000660680">
    <property type="component" value="Unassembled WGS sequence"/>
</dbReference>
<evidence type="ECO:0008006" key="7">
    <source>
        <dbReference type="Google" id="ProtNLM"/>
    </source>
</evidence>
<dbReference type="Pfam" id="PF13195">
    <property type="entry name" value="DUF4011"/>
    <property type="match status" value="1"/>
</dbReference>
<dbReference type="InterPro" id="IPR041677">
    <property type="entry name" value="DNA2/NAM7_AAA_11"/>
</dbReference>
<name>A0A918LHF6_9PSEU</name>
<dbReference type="CDD" id="cd18808">
    <property type="entry name" value="SF1_C_Upf1"/>
    <property type="match status" value="1"/>
</dbReference>
<keyword evidence="6" id="KW-1185">Reference proteome</keyword>
<evidence type="ECO:0000313" key="6">
    <source>
        <dbReference type="Proteomes" id="UP000660680"/>
    </source>
</evidence>
<accession>A0A918LHF6</accession>
<evidence type="ECO:0000259" key="3">
    <source>
        <dbReference type="Pfam" id="PF13087"/>
    </source>
</evidence>
<dbReference type="Pfam" id="PF11784">
    <property type="entry name" value="DUF3320"/>
    <property type="match status" value="1"/>
</dbReference>
<dbReference type="InterPro" id="IPR049468">
    <property type="entry name" value="Restrct_endonuc-II-like_dom"/>
</dbReference>
<reference evidence="5" key="1">
    <citation type="journal article" date="2014" name="Int. J. Syst. Evol. Microbiol.">
        <title>Complete genome sequence of Corynebacterium casei LMG S-19264T (=DSM 44701T), isolated from a smear-ripened cheese.</title>
        <authorList>
            <consortium name="US DOE Joint Genome Institute (JGI-PGF)"/>
            <person name="Walter F."/>
            <person name="Albersmeier A."/>
            <person name="Kalinowski J."/>
            <person name="Ruckert C."/>
        </authorList>
    </citation>
    <scope>NUCLEOTIDE SEQUENCE</scope>
    <source>
        <strain evidence="5">JCM 3276</strain>
    </source>
</reference>
<dbReference type="PANTHER" id="PTHR10887">
    <property type="entry name" value="DNA2/NAM7 HELICASE FAMILY"/>
    <property type="match status" value="1"/>
</dbReference>
<dbReference type="PANTHER" id="PTHR10887:SF530">
    <property type="entry name" value="SUPERFAMILY I DNA HELICASES"/>
    <property type="match status" value="1"/>
</dbReference>
<dbReference type="Pfam" id="PF13087">
    <property type="entry name" value="AAA_12"/>
    <property type="match status" value="1"/>
</dbReference>
<feature type="domain" description="DNA2/NAM7 helicase-like C-terminal" evidence="3">
    <location>
        <begin position="1272"/>
        <end position="1456"/>
    </location>
</feature>
<evidence type="ECO:0000259" key="2">
    <source>
        <dbReference type="Pfam" id="PF13086"/>
    </source>
</evidence>
<proteinExistence type="predicted"/>
<evidence type="ECO:0000259" key="1">
    <source>
        <dbReference type="Pfam" id="PF11784"/>
    </source>
</evidence>
<dbReference type="Gene3D" id="3.40.50.300">
    <property type="entry name" value="P-loop containing nucleotide triphosphate hydrolases"/>
    <property type="match status" value="3"/>
</dbReference>
<dbReference type="InterPro" id="IPR047187">
    <property type="entry name" value="SF1_C_Upf1"/>
</dbReference>
<dbReference type="EMBL" id="BMRB01000004">
    <property type="protein sequence ID" value="GGS47034.1"/>
    <property type="molecule type" value="Genomic_DNA"/>
</dbReference>
<feature type="domain" description="DNA2/NAM7 helicase helicase" evidence="2">
    <location>
        <begin position="275"/>
        <end position="342"/>
    </location>
</feature>
<dbReference type="InterPro" id="IPR041679">
    <property type="entry name" value="DNA2/NAM7-like_C"/>
</dbReference>
<dbReference type="SUPFAM" id="SSF52980">
    <property type="entry name" value="Restriction endonuclease-like"/>
    <property type="match status" value="1"/>
</dbReference>
<dbReference type="Pfam" id="PF13086">
    <property type="entry name" value="AAA_11"/>
    <property type="match status" value="1"/>
</dbReference>
<dbReference type="InterPro" id="IPR045055">
    <property type="entry name" value="DNA2/NAM7-like"/>
</dbReference>
<dbReference type="GO" id="GO:0004386">
    <property type="term" value="F:helicase activity"/>
    <property type="evidence" value="ECO:0007669"/>
    <property type="project" value="InterPro"/>
</dbReference>
<reference evidence="5" key="2">
    <citation type="submission" date="2020-09" db="EMBL/GenBank/DDBJ databases">
        <authorList>
            <person name="Sun Q."/>
            <person name="Ohkuma M."/>
        </authorList>
    </citation>
    <scope>NUCLEOTIDE SEQUENCE</scope>
    <source>
        <strain evidence="5">JCM 3276</strain>
    </source>
</reference>
<dbReference type="InterPro" id="IPR025103">
    <property type="entry name" value="DUF4011"/>
</dbReference>
<organism evidence="5 6">
    <name type="scientific">Actinokineospora fastidiosa</name>
    <dbReference type="NCBI Taxonomy" id="1816"/>
    <lineage>
        <taxon>Bacteria</taxon>
        <taxon>Bacillati</taxon>
        <taxon>Actinomycetota</taxon>
        <taxon>Actinomycetes</taxon>
        <taxon>Pseudonocardiales</taxon>
        <taxon>Pseudonocardiaceae</taxon>
        <taxon>Actinokineospora</taxon>
    </lineage>
</organism>
<dbReference type="SUPFAM" id="SSF52540">
    <property type="entry name" value="P-loop containing nucleoside triphosphate hydrolases"/>
    <property type="match status" value="1"/>
</dbReference>
<dbReference type="InterPro" id="IPR011335">
    <property type="entry name" value="Restrct_endonuc-II-like"/>
</dbReference>
<comment type="caution">
    <text evidence="5">The sequence shown here is derived from an EMBL/GenBank/DDBJ whole genome shotgun (WGS) entry which is preliminary data.</text>
</comment>
<dbReference type="InterPro" id="IPR027417">
    <property type="entry name" value="P-loop_NTPase"/>
</dbReference>
<feature type="domain" description="DUF3320" evidence="1">
    <location>
        <begin position="1652"/>
        <end position="1700"/>
    </location>
</feature>
<protein>
    <recommendedName>
        <fullName evidence="7">AAA domain-containing protein</fullName>
    </recommendedName>
</protein>
<dbReference type="Gene3D" id="3.40.960.10">
    <property type="entry name" value="VSR Endonuclease"/>
    <property type="match status" value="1"/>
</dbReference>
<dbReference type="FunFam" id="3.40.960.10:FF:000002">
    <property type="entry name" value="DNA helicase related protein"/>
    <property type="match status" value="1"/>
</dbReference>
<evidence type="ECO:0000259" key="4">
    <source>
        <dbReference type="Pfam" id="PF18741"/>
    </source>
</evidence>
<dbReference type="RefSeq" id="WP_189212799.1">
    <property type="nucleotide sequence ID" value="NZ_BMRB01000004.1"/>
</dbReference>
<evidence type="ECO:0000313" key="5">
    <source>
        <dbReference type="EMBL" id="GGS47034.1"/>
    </source>
</evidence>